<dbReference type="PANTHER" id="PTHR37323">
    <property type="entry name" value="GCN5-RELATED N-ACETYLTRANSFERASE"/>
    <property type="match status" value="1"/>
</dbReference>
<dbReference type="SUPFAM" id="SSF55729">
    <property type="entry name" value="Acyl-CoA N-acyltransferases (Nat)"/>
    <property type="match status" value="1"/>
</dbReference>
<dbReference type="SMART" id="SM00563">
    <property type="entry name" value="PlsC"/>
    <property type="match status" value="1"/>
</dbReference>
<dbReference type="InterPro" id="IPR016181">
    <property type="entry name" value="Acyl_CoA_acyltransferase"/>
</dbReference>
<keyword evidence="3 7" id="KW-0808">Transferase</keyword>
<evidence type="ECO:0000259" key="6">
    <source>
        <dbReference type="SMART" id="SM00563"/>
    </source>
</evidence>
<dbReference type="Proteomes" id="UP000321926">
    <property type="component" value="Unassembled WGS sequence"/>
</dbReference>
<reference evidence="7 8" key="1">
    <citation type="submission" date="2019-08" db="EMBL/GenBank/DDBJ databases">
        <authorList>
            <person name="Shi S."/>
        </authorList>
    </citation>
    <scope>NUCLEOTIDE SEQUENCE [LARGE SCALE GENOMIC DNA]</scope>
    <source>
        <strain evidence="7 8">GY10130</strain>
    </source>
</reference>
<dbReference type="InterPro" id="IPR045746">
    <property type="entry name" value="ACT14924-like_Acyltransf_dom"/>
</dbReference>
<evidence type="ECO:0000256" key="3">
    <source>
        <dbReference type="ARBA" id="ARBA00022679"/>
    </source>
</evidence>
<dbReference type="OrthoDB" id="1113830at2"/>
<evidence type="ECO:0000256" key="2">
    <source>
        <dbReference type="ARBA" id="ARBA00022516"/>
    </source>
</evidence>
<keyword evidence="4" id="KW-0443">Lipid metabolism</keyword>
<accession>A0A5C8KD20</accession>
<evidence type="ECO:0000313" key="8">
    <source>
        <dbReference type="Proteomes" id="UP000321926"/>
    </source>
</evidence>
<dbReference type="GO" id="GO:0016746">
    <property type="term" value="F:acyltransferase activity"/>
    <property type="evidence" value="ECO:0007669"/>
    <property type="project" value="UniProtKB-KW"/>
</dbReference>
<evidence type="ECO:0000256" key="5">
    <source>
        <dbReference type="ARBA" id="ARBA00023315"/>
    </source>
</evidence>
<protein>
    <submittedName>
        <fullName evidence="7">GNAT family N-acetyltransferase</fullName>
    </submittedName>
</protein>
<dbReference type="Gene3D" id="3.40.630.30">
    <property type="match status" value="1"/>
</dbReference>
<name>A0A5C8KD20_9BACT</name>
<proteinExistence type="predicted"/>
<keyword evidence="5" id="KW-0012">Acyltransferase</keyword>
<gene>
    <name evidence="7" type="ORF">FVR03_01820</name>
</gene>
<organism evidence="7 8">
    <name type="scientific">Pontibacter qinzhouensis</name>
    <dbReference type="NCBI Taxonomy" id="2603253"/>
    <lineage>
        <taxon>Bacteria</taxon>
        <taxon>Pseudomonadati</taxon>
        <taxon>Bacteroidota</taxon>
        <taxon>Cytophagia</taxon>
        <taxon>Cytophagales</taxon>
        <taxon>Hymenobacteraceae</taxon>
        <taxon>Pontibacter</taxon>
    </lineage>
</organism>
<dbReference type="EMBL" id="VRTY01000004">
    <property type="protein sequence ID" value="TXK52182.1"/>
    <property type="molecule type" value="Genomic_DNA"/>
</dbReference>
<comment type="caution">
    <text evidence="7">The sequence shown here is derived from an EMBL/GenBank/DDBJ whole genome shotgun (WGS) entry which is preliminary data.</text>
</comment>
<keyword evidence="8" id="KW-1185">Reference proteome</keyword>
<dbReference type="AlphaFoldDB" id="A0A5C8KD20"/>
<dbReference type="GO" id="GO:0006629">
    <property type="term" value="P:lipid metabolic process"/>
    <property type="evidence" value="ECO:0007669"/>
    <property type="project" value="UniProtKB-KW"/>
</dbReference>
<dbReference type="InterPro" id="IPR002123">
    <property type="entry name" value="Plipid/glycerol_acylTrfase"/>
</dbReference>
<dbReference type="SUPFAM" id="SSF69593">
    <property type="entry name" value="Glycerol-3-phosphate (1)-acyltransferase"/>
    <property type="match status" value="1"/>
</dbReference>
<evidence type="ECO:0000256" key="1">
    <source>
        <dbReference type="ARBA" id="ARBA00005189"/>
    </source>
</evidence>
<dbReference type="Pfam" id="PF13444">
    <property type="entry name" value="Acetyltransf_5"/>
    <property type="match status" value="1"/>
</dbReference>
<evidence type="ECO:0000313" key="7">
    <source>
        <dbReference type="EMBL" id="TXK52182.1"/>
    </source>
</evidence>
<comment type="pathway">
    <text evidence="1">Lipid metabolism.</text>
</comment>
<dbReference type="InterPro" id="IPR052351">
    <property type="entry name" value="Ornithine_N-alpha-AT"/>
</dbReference>
<keyword evidence="2" id="KW-0444">Lipid biosynthesis</keyword>
<dbReference type="Pfam" id="PF19576">
    <property type="entry name" value="Acyltransf_2"/>
    <property type="match status" value="1"/>
</dbReference>
<feature type="domain" description="Phospholipid/glycerol acyltransferase" evidence="6">
    <location>
        <begin position="80"/>
        <end position="201"/>
    </location>
</feature>
<evidence type="ECO:0000256" key="4">
    <source>
        <dbReference type="ARBA" id="ARBA00023098"/>
    </source>
</evidence>
<dbReference type="RefSeq" id="WP_147920052.1">
    <property type="nucleotide sequence ID" value="NZ_VRTY01000004.1"/>
</dbReference>
<sequence>MIEIISKNQVSAAAALDKFKVSFLSPWLMQVLQIKSLNELYASAHTLDGFTFVEEILKRLSIQVEIHPQDLQHIPATGAFIAVANHPYGALDGLLMLKLLGTARPDFKLMANHLLQQVPNLLDVLLPVNAMQDTKKSSFSGVRTALRQLHNDMPVGIFPAGEVSSFHWQTSAVSDPAWHPSVGKLVQLAKVPVLPVYFSGHNGLTFSLAGLLHPLLRTAQLPAQLLNKQGQKVLVRIGKPIYGKEIQALSPTQLLPYLRAKTYALGACLRDEEKEILQRLSSTVQPAPVVAETDQELLYQEISNLRPSAKLVQYKHLEVYMAVQQEVPHVVNEIGRLRELTFRAAGEGTNLAIDLDEYDRYYHHLFLYDQKARKLVGAYRLGKGKFILKKFGKKGFYLHSLFKMKKGFVPTLKNSLELGRAFVRQEYQRQPLPLLLLWKGIATYLENKLSYRYLIGSVSISDQFSSMSKMLMVDFITTHYYDLELAALVQARKKFRYRFSKEHYETVLNQNVSSIDSLEKLVSYLDPKQRTLPVLLKKYLQQNARIIGFNIDPKFSNSLDGFMVMDVTTLPATTARLLERYTSSNSEETLG</sequence>
<dbReference type="PANTHER" id="PTHR37323:SF1">
    <property type="entry name" value="L-ORNITHINE N(ALPHA)-ACYLTRANSFERASE"/>
    <property type="match status" value="1"/>
</dbReference>